<sequence length="119" mass="12324">MRIASTIGVVLGSAVLALGGTAAYADAATSAGRTTAPARTGSLAAIPSYCVPGSDSNYFGVRCNTQKIYKVKAYCDSSDGRSTTLTGNEASNNGWSTIHCNTLGSGWHYRQNSGIVLLR</sequence>
<comment type="caution">
    <text evidence="2">The sequence shown here is derived from an EMBL/GenBank/DDBJ whole genome shotgun (WGS) entry which is preliminary data.</text>
</comment>
<keyword evidence="1" id="KW-0732">Signal</keyword>
<dbReference type="Proteomes" id="UP001499863">
    <property type="component" value="Unassembled WGS sequence"/>
</dbReference>
<feature type="chain" id="PRO_5046099851" evidence="1">
    <location>
        <begin position="28"/>
        <end position="119"/>
    </location>
</feature>
<proteinExistence type="predicted"/>
<evidence type="ECO:0000313" key="3">
    <source>
        <dbReference type="Proteomes" id="UP001499863"/>
    </source>
</evidence>
<gene>
    <name evidence="2" type="ORF">GCM10009639_09100</name>
</gene>
<organism evidence="2 3">
    <name type="scientific">Kitasatospora putterlickiae</name>
    <dbReference type="NCBI Taxonomy" id="221725"/>
    <lineage>
        <taxon>Bacteria</taxon>
        <taxon>Bacillati</taxon>
        <taxon>Actinomycetota</taxon>
        <taxon>Actinomycetes</taxon>
        <taxon>Kitasatosporales</taxon>
        <taxon>Streptomycetaceae</taxon>
        <taxon>Kitasatospora</taxon>
    </lineage>
</organism>
<protein>
    <submittedName>
        <fullName evidence="2">Uncharacterized protein</fullName>
    </submittedName>
</protein>
<dbReference type="EMBL" id="BAAAKJ010000042">
    <property type="protein sequence ID" value="GAA1385943.1"/>
    <property type="molecule type" value="Genomic_DNA"/>
</dbReference>
<evidence type="ECO:0000256" key="1">
    <source>
        <dbReference type="SAM" id="SignalP"/>
    </source>
</evidence>
<evidence type="ECO:0000313" key="2">
    <source>
        <dbReference type="EMBL" id="GAA1385943.1"/>
    </source>
</evidence>
<name>A0ABN1XPC2_9ACTN</name>
<dbReference type="RefSeq" id="WP_344326489.1">
    <property type="nucleotide sequence ID" value="NZ_BAAAKJ010000042.1"/>
</dbReference>
<feature type="signal peptide" evidence="1">
    <location>
        <begin position="1"/>
        <end position="27"/>
    </location>
</feature>
<reference evidence="2 3" key="1">
    <citation type="journal article" date="2019" name="Int. J. Syst. Evol. Microbiol.">
        <title>The Global Catalogue of Microorganisms (GCM) 10K type strain sequencing project: providing services to taxonomists for standard genome sequencing and annotation.</title>
        <authorList>
            <consortium name="The Broad Institute Genomics Platform"/>
            <consortium name="The Broad Institute Genome Sequencing Center for Infectious Disease"/>
            <person name="Wu L."/>
            <person name="Ma J."/>
        </authorList>
    </citation>
    <scope>NUCLEOTIDE SEQUENCE [LARGE SCALE GENOMIC DNA]</scope>
    <source>
        <strain evidence="2 3">JCM 12393</strain>
    </source>
</reference>
<accession>A0ABN1XPC2</accession>
<keyword evidence="3" id="KW-1185">Reference proteome</keyword>